<dbReference type="Proteomes" id="UP000605970">
    <property type="component" value="Unassembled WGS sequence"/>
</dbReference>
<dbReference type="EMBL" id="JABEBT010000251">
    <property type="protein sequence ID" value="KAF7623412.1"/>
    <property type="molecule type" value="Genomic_DNA"/>
</dbReference>
<comment type="caution">
    <text evidence="2">The sequence shown here is derived from an EMBL/GenBank/DDBJ whole genome shotgun (WGS) entry which is preliminary data.</text>
</comment>
<feature type="signal peptide" evidence="1">
    <location>
        <begin position="1"/>
        <end position="25"/>
    </location>
</feature>
<protein>
    <submittedName>
        <fullName evidence="2">Uncharacterized protein</fullName>
    </submittedName>
</protein>
<accession>A0A8S9Z7A6</accession>
<evidence type="ECO:0000313" key="3">
    <source>
        <dbReference type="Proteomes" id="UP000605970"/>
    </source>
</evidence>
<organism evidence="2 3">
    <name type="scientific">Meloidogyne graminicola</name>
    <dbReference type="NCBI Taxonomy" id="189291"/>
    <lineage>
        <taxon>Eukaryota</taxon>
        <taxon>Metazoa</taxon>
        <taxon>Ecdysozoa</taxon>
        <taxon>Nematoda</taxon>
        <taxon>Chromadorea</taxon>
        <taxon>Rhabditida</taxon>
        <taxon>Tylenchina</taxon>
        <taxon>Tylenchomorpha</taxon>
        <taxon>Tylenchoidea</taxon>
        <taxon>Meloidogynidae</taxon>
        <taxon>Meloidogyninae</taxon>
        <taxon>Meloidogyne</taxon>
    </lineage>
</organism>
<evidence type="ECO:0000256" key="1">
    <source>
        <dbReference type="SAM" id="SignalP"/>
    </source>
</evidence>
<keyword evidence="1" id="KW-0732">Signal</keyword>
<keyword evidence="3" id="KW-1185">Reference proteome</keyword>
<feature type="chain" id="PRO_5035840535" evidence="1">
    <location>
        <begin position="26"/>
        <end position="119"/>
    </location>
</feature>
<name>A0A8S9Z7A6_9BILA</name>
<proteinExistence type="predicted"/>
<gene>
    <name evidence="2" type="ORF">Mgra_00010259</name>
</gene>
<sequence>MSTSKPMSMSIPILCLFQSYAYVYSKPMPTRIHDLRQPIPFKNINLLNANLHSIQWPRVDSKSQYLLKVLDDDADVQRIWKNHYQQQLYCKGIRYFCLLEKFKKLILQITIVLKIFAFT</sequence>
<reference evidence="2" key="1">
    <citation type="journal article" date="2020" name="Ecol. Evol.">
        <title>Genome structure and content of the rice root-knot nematode (Meloidogyne graminicola).</title>
        <authorList>
            <person name="Phan N.T."/>
            <person name="Danchin E.G.J."/>
            <person name="Klopp C."/>
            <person name="Perfus-Barbeoch L."/>
            <person name="Kozlowski D.K."/>
            <person name="Koutsovoulos G.D."/>
            <person name="Lopez-Roques C."/>
            <person name="Bouchez O."/>
            <person name="Zahm M."/>
            <person name="Besnard G."/>
            <person name="Bellafiore S."/>
        </authorList>
    </citation>
    <scope>NUCLEOTIDE SEQUENCE</scope>
    <source>
        <strain evidence="2">VN-18</strain>
    </source>
</reference>
<dbReference type="AlphaFoldDB" id="A0A8S9Z7A6"/>
<evidence type="ECO:0000313" key="2">
    <source>
        <dbReference type="EMBL" id="KAF7623412.1"/>
    </source>
</evidence>